<sequence>MGKFINTLNRVGKKTWAALNSSTAKKAYQAIGRAAERVAQSEIGSAAIDGLIQGTVQAMVTGESYGDSIKQAMILNVLNTSESLPDPLSPGERSTLRRIKELENFEQSEKVYQTYNKKIQELLGDEIEQVRKFALGQASELEKEEDQIKILTLAVEKYGDILGHEIKGLEKLAKALARESALRTSEEHEIVKEYRFKIDALMDAIRIEKESLQEEAIQQMVSMTTDVLEATAEEVPIFGASTAAVIASGRAIEGAYKLKHVIQNLTGIDLSHLKTPKIQPETLKIMALKDSTNEIEDLELIKGVRQKIGNVRENMNEIQHIKDTILPKFIKAVEEDSKILGTQNKNQIHPITKMKFKISKSDQPNIHTYAAPWDSDYVFMFHCVPPHHQPYSFFLAFDLELDYVYFEDLNAKLHMLNGSTQEVVGRTFRDAYLEFLSLATKGEGSTQIHTRRLARSRTSYPIYLGSEHYEVDFPTLRANAIEITQNEDFHKHLLMGPLHFQRRSILGALEFGLAIMEKPINKNLFLKYAL</sequence>
<evidence type="ECO:0000256" key="1">
    <source>
        <dbReference type="ARBA" id="ARBA00004328"/>
    </source>
</evidence>
<evidence type="ECO:0000256" key="8">
    <source>
        <dbReference type="ARBA" id="ARBA00022844"/>
    </source>
</evidence>
<keyword evidence="4" id="KW-0167">Capsid protein</keyword>
<keyword evidence="7" id="KW-1152">Outer capsid protein</keyword>
<evidence type="ECO:0000256" key="3">
    <source>
        <dbReference type="ARBA" id="ARBA00015353"/>
    </source>
</evidence>
<accession>A0A097I4D6</accession>
<dbReference type="InterPro" id="IPR000145">
    <property type="entry name" value="Capsid_VP5_Orbivir"/>
</dbReference>
<comment type="subcellular location">
    <subcellularLocation>
        <location evidence="1">Virion</location>
    </subcellularLocation>
</comment>
<evidence type="ECO:0000313" key="11">
    <source>
        <dbReference type="EMBL" id="AIT55707.1"/>
    </source>
</evidence>
<evidence type="ECO:0000313" key="12">
    <source>
        <dbReference type="Proteomes" id="UP000144876"/>
    </source>
</evidence>
<organism evidence="11 12">
    <name type="scientific">Wallal virus</name>
    <dbReference type="NCBI Taxonomy" id="40061"/>
    <lineage>
        <taxon>Viruses</taxon>
        <taxon>Riboviria</taxon>
        <taxon>Orthornavirae</taxon>
        <taxon>Duplornaviricota</taxon>
        <taxon>Resentoviricetes</taxon>
        <taxon>Reovirales</taxon>
        <taxon>Sedoreoviridae</taxon>
        <taxon>Orbivirus</taxon>
        <taxon>Orbivirus betamitchellense</taxon>
    </lineage>
</organism>
<evidence type="ECO:0000256" key="5">
    <source>
        <dbReference type="ARBA" id="ARBA00022595"/>
    </source>
</evidence>
<proteinExistence type="inferred from homology"/>
<dbReference type="GO" id="GO:0005198">
    <property type="term" value="F:structural molecule activity"/>
    <property type="evidence" value="ECO:0007669"/>
    <property type="project" value="InterPro"/>
</dbReference>
<protein>
    <recommendedName>
        <fullName evidence="3">Outer capsid protein VP5</fullName>
    </recommendedName>
</protein>
<name>A0A097I4D6_9REOV</name>
<keyword evidence="5" id="KW-1162">Viral penetration into host cytoplasm</keyword>
<comment type="similarity">
    <text evidence="2">Belongs to the orbivirus VP5 family.</text>
</comment>
<dbReference type="EMBL" id="KJ495750">
    <property type="protein sequence ID" value="AIT55707.1"/>
    <property type="molecule type" value="Genomic_RNA"/>
</dbReference>
<evidence type="ECO:0000256" key="4">
    <source>
        <dbReference type="ARBA" id="ARBA00022561"/>
    </source>
</evidence>
<dbReference type="GO" id="GO:0140267">
    <property type="term" value="P:symbiont entry into host cell via permeabilization of host membrane"/>
    <property type="evidence" value="ECO:0007669"/>
    <property type="project" value="UniProtKB-KW"/>
</dbReference>
<reference evidence="11 12" key="1">
    <citation type="journal article" date="2014" name="PLoS ONE">
        <title>Full genome characterization of the culicoides-borne marsupial orbiviruses: wallal virus, mudjinbarry virus and warrego viruses.</title>
        <authorList>
            <person name="Belaganahalli M.N."/>
            <person name="Maan S."/>
            <person name="Maan N.S."/>
            <person name="Pritchard I."/>
            <person name="Kirkland P.D."/>
            <person name="Brownlie J."/>
            <person name="Attoui H."/>
            <person name="Mertens P.P."/>
        </authorList>
    </citation>
    <scope>NUCLEOTIDE SEQUENCE [LARGE SCALE GENOMIC DNA]</scope>
    <source>
        <strain evidence="11">AUS1978/09</strain>
    </source>
</reference>
<evidence type="ECO:0000256" key="6">
    <source>
        <dbReference type="ARBA" id="ARBA00022648"/>
    </source>
</evidence>
<evidence type="ECO:0000256" key="10">
    <source>
        <dbReference type="ARBA" id="ARBA00024835"/>
    </source>
</evidence>
<keyword evidence="9" id="KW-1160">Virus entry into host cell</keyword>
<keyword evidence="6" id="KW-1173">Viral penetration via permeabilization of host membrane</keyword>
<dbReference type="Proteomes" id="UP000144876">
    <property type="component" value="Genome"/>
</dbReference>
<keyword evidence="8" id="KW-0946">Virion</keyword>
<evidence type="ECO:0000256" key="2">
    <source>
        <dbReference type="ARBA" id="ARBA00007624"/>
    </source>
</evidence>
<comment type="function">
    <text evidence="10">VP5 protein is one of the two proteins (with VP2) which constitute the virus particle outer capsid. Acts as a membrane permeabilization protein that mediates release of viral particles from endosomal compartments into the cytoplasm. Permeabilization activity is probably negatively regulated by VP2 and is triggered by endosomal degradation of VP2 and exposure to low pH.</text>
</comment>
<evidence type="ECO:0000256" key="7">
    <source>
        <dbReference type="ARBA" id="ARBA00022770"/>
    </source>
</evidence>
<dbReference type="Pfam" id="PF00901">
    <property type="entry name" value="Orbi_VP5"/>
    <property type="match status" value="1"/>
</dbReference>
<evidence type="ECO:0000256" key="9">
    <source>
        <dbReference type="ARBA" id="ARBA00023296"/>
    </source>
</evidence>
<dbReference type="GO" id="GO:0039624">
    <property type="term" value="C:viral outer capsid"/>
    <property type="evidence" value="ECO:0007669"/>
    <property type="project" value="UniProtKB-KW"/>
</dbReference>